<evidence type="ECO:0000256" key="1">
    <source>
        <dbReference type="SAM" id="MobiDB-lite"/>
    </source>
</evidence>
<feature type="region of interest" description="Disordered" evidence="1">
    <location>
        <begin position="1"/>
        <end position="21"/>
    </location>
</feature>
<evidence type="ECO:0000313" key="4">
    <source>
        <dbReference type="Proteomes" id="UP000738349"/>
    </source>
</evidence>
<dbReference type="OrthoDB" id="5230585at2759"/>
<sequence length="342" mass="38666">MSESSRPSSGDGWPFPEKEDEERAKVTDKVWKLYNAGIPLFTMALLKDVEAQLASQAETIFIEGIDGVRYPQYTTPRGADLQGKIPHISFNDIQRFVDRPPGTPVSPNSAYCSLAIRYSSPDTRQVKDTEEDAIAVLKEHWQIWEESDACRQLKETLNSVPIPESITKVVCFALGSLVPIGDWPERSYTQHAAALTMVDVLKARTGCDIQCYAQEPIYTDICRKILGSHGIKVLDGVKGFLEVDETTLVFSVSPNIPVKQIITDLARPAIMVWNRVRPEKPGKTEWTKQRYGSDGGFMWMSPHSTDPDSPRVRDMVEKEYLRLPFPNDQERMGDLEIYVRKE</sequence>
<name>A0A9P9IVG7_9HYPO</name>
<comment type="caution">
    <text evidence="3">The sequence shown here is derived from an EMBL/GenBank/DDBJ whole genome shotgun (WGS) entry which is preliminary data.</text>
</comment>
<proteinExistence type="predicted"/>
<organism evidence="3 4">
    <name type="scientific">Dactylonectria macrodidyma</name>
    <dbReference type="NCBI Taxonomy" id="307937"/>
    <lineage>
        <taxon>Eukaryota</taxon>
        <taxon>Fungi</taxon>
        <taxon>Dikarya</taxon>
        <taxon>Ascomycota</taxon>
        <taxon>Pezizomycotina</taxon>
        <taxon>Sordariomycetes</taxon>
        <taxon>Hypocreomycetidae</taxon>
        <taxon>Hypocreales</taxon>
        <taxon>Nectriaceae</taxon>
        <taxon>Dactylonectria</taxon>
    </lineage>
</organism>
<dbReference type="PANTHER" id="PTHR42080">
    <property type="entry name" value="SRR1 DOMAIN-CONTAINING PROTEIN"/>
    <property type="match status" value="1"/>
</dbReference>
<dbReference type="AlphaFoldDB" id="A0A9P9IVG7"/>
<dbReference type="InterPro" id="IPR012942">
    <property type="entry name" value="SRR1-like"/>
</dbReference>
<dbReference type="EMBL" id="JAGMUV010000015">
    <property type="protein sequence ID" value="KAH7133816.1"/>
    <property type="molecule type" value="Genomic_DNA"/>
</dbReference>
<reference evidence="3" key="1">
    <citation type="journal article" date="2021" name="Nat. Commun.">
        <title>Genetic determinants of endophytism in the Arabidopsis root mycobiome.</title>
        <authorList>
            <person name="Mesny F."/>
            <person name="Miyauchi S."/>
            <person name="Thiergart T."/>
            <person name="Pickel B."/>
            <person name="Atanasova L."/>
            <person name="Karlsson M."/>
            <person name="Huettel B."/>
            <person name="Barry K.W."/>
            <person name="Haridas S."/>
            <person name="Chen C."/>
            <person name="Bauer D."/>
            <person name="Andreopoulos W."/>
            <person name="Pangilinan J."/>
            <person name="LaButti K."/>
            <person name="Riley R."/>
            <person name="Lipzen A."/>
            <person name="Clum A."/>
            <person name="Drula E."/>
            <person name="Henrissat B."/>
            <person name="Kohler A."/>
            <person name="Grigoriev I.V."/>
            <person name="Martin F.M."/>
            <person name="Hacquard S."/>
        </authorList>
    </citation>
    <scope>NUCLEOTIDE SEQUENCE</scope>
    <source>
        <strain evidence="3">MPI-CAGE-AT-0147</strain>
    </source>
</reference>
<dbReference type="PANTHER" id="PTHR42080:SF3">
    <property type="entry name" value="SRR1-LIKE DOMAIN-CONTAINING PROTEIN"/>
    <property type="match status" value="1"/>
</dbReference>
<dbReference type="Pfam" id="PF07985">
    <property type="entry name" value="SRR1"/>
    <property type="match status" value="1"/>
</dbReference>
<keyword evidence="4" id="KW-1185">Reference proteome</keyword>
<feature type="domain" description="SRR1-like" evidence="2">
    <location>
        <begin position="154"/>
        <end position="277"/>
    </location>
</feature>
<accession>A0A9P9IVG7</accession>
<dbReference type="Proteomes" id="UP000738349">
    <property type="component" value="Unassembled WGS sequence"/>
</dbReference>
<evidence type="ECO:0000313" key="3">
    <source>
        <dbReference type="EMBL" id="KAH7133816.1"/>
    </source>
</evidence>
<gene>
    <name evidence="3" type="ORF">EDB81DRAFT_859313</name>
</gene>
<protein>
    <recommendedName>
        <fullName evidence="2">SRR1-like domain-containing protein</fullName>
    </recommendedName>
</protein>
<evidence type="ECO:0000259" key="2">
    <source>
        <dbReference type="Pfam" id="PF07985"/>
    </source>
</evidence>